<feature type="compositionally biased region" description="Low complexity" evidence="1">
    <location>
        <begin position="133"/>
        <end position="151"/>
    </location>
</feature>
<feature type="region of interest" description="Disordered" evidence="1">
    <location>
        <begin position="133"/>
        <end position="159"/>
    </location>
</feature>
<evidence type="ECO:0000313" key="3">
    <source>
        <dbReference type="WBParaSite" id="SMUV_0000078301-mRNA-1"/>
    </source>
</evidence>
<evidence type="ECO:0000256" key="1">
    <source>
        <dbReference type="SAM" id="MobiDB-lite"/>
    </source>
</evidence>
<evidence type="ECO:0000313" key="2">
    <source>
        <dbReference type="Proteomes" id="UP000046393"/>
    </source>
</evidence>
<sequence length="208" mass="22795">MDGEILKRSIGEQAVNCVLCHSAQKLIISSSLRFIQAERFCFCSRASSLTLERDSKYVSDLHPLIIVVMPLLAMPPVITSATGSSTPSEEGFVSGSSADDSTYVDRLAVDFGAFNLNNTISNGLTFFEMTRQEPQPLQQQKQHQHSVQQQKCPSDSGSVVEAIPSVKRKKFFLQSREGMTRLGNAGRVSLKKIREVGRGEKDGDIGGQ</sequence>
<accession>A0A0N5A9K2</accession>
<protein>
    <submittedName>
        <fullName evidence="3">Uncharacterized protein</fullName>
    </submittedName>
</protein>
<organism evidence="2 3">
    <name type="scientific">Syphacia muris</name>
    <dbReference type="NCBI Taxonomy" id="451379"/>
    <lineage>
        <taxon>Eukaryota</taxon>
        <taxon>Metazoa</taxon>
        <taxon>Ecdysozoa</taxon>
        <taxon>Nematoda</taxon>
        <taxon>Chromadorea</taxon>
        <taxon>Rhabditida</taxon>
        <taxon>Spirurina</taxon>
        <taxon>Oxyuridomorpha</taxon>
        <taxon>Oxyuroidea</taxon>
        <taxon>Oxyuridae</taxon>
        <taxon>Syphacia</taxon>
    </lineage>
</organism>
<reference evidence="3" key="1">
    <citation type="submission" date="2017-02" db="UniProtKB">
        <authorList>
            <consortium name="WormBaseParasite"/>
        </authorList>
    </citation>
    <scope>IDENTIFICATION</scope>
</reference>
<name>A0A0N5A9K2_9BILA</name>
<dbReference type="WBParaSite" id="SMUV_0000078301-mRNA-1">
    <property type="protein sequence ID" value="SMUV_0000078301-mRNA-1"/>
    <property type="gene ID" value="SMUV_0000078301"/>
</dbReference>
<proteinExistence type="predicted"/>
<dbReference type="AlphaFoldDB" id="A0A0N5A9K2"/>
<dbReference type="Proteomes" id="UP000046393">
    <property type="component" value="Unplaced"/>
</dbReference>
<keyword evidence="2" id="KW-1185">Reference proteome</keyword>